<comment type="caution">
    <text evidence="1">The sequence shown here is derived from an EMBL/GenBank/DDBJ whole genome shotgun (WGS) entry which is preliminary data.</text>
</comment>
<sequence length="94" mass="10695">RDESQTHFHLFEMLCDDIDILLCNDSLINDIVDLGSSQFSLNEEEQNVLMGERSSIKGLSKDALVRQLPLEYDVNVVRGEKQSIASKNQKVLEE</sequence>
<evidence type="ECO:0000313" key="1">
    <source>
        <dbReference type="EMBL" id="CAG8788480.1"/>
    </source>
</evidence>
<gene>
    <name evidence="1" type="ORF">RPERSI_LOCUS18714</name>
</gene>
<organism evidence="1 2">
    <name type="scientific">Racocetra persica</name>
    <dbReference type="NCBI Taxonomy" id="160502"/>
    <lineage>
        <taxon>Eukaryota</taxon>
        <taxon>Fungi</taxon>
        <taxon>Fungi incertae sedis</taxon>
        <taxon>Mucoromycota</taxon>
        <taxon>Glomeromycotina</taxon>
        <taxon>Glomeromycetes</taxon>
        <taxon>Diversisporales</taxon>
        <taxon>Gigasporaceae</taxon>
        <taxon>Racocetra</taxon>
    </lineage>
</organism>
<feature type="non-terminal residue" evidence="1">
    <location>
        <position position="94"/>
    </location>
</feature>
<name>A0ACA9RE70_9GLOM</name>
<protein>
    <submittedName>
        <fullName evidence="1">32502_t:CDS:1</fullName>
    </submittedName>
</protein>
<feature type="non-terminal residue" evidence="1">
    <location>
        <position position="1"/>
    </location>
</feature>
<reference evidence="1" key="1">
    <citation type="submission" date="2021-06" db="EMBL/GenBank/DDBJ databases">
        <authorList>
            <person name="Kallberg Y."/>
            <person name="Tangrot J."/>
            <person name="Rosling A."/>
        </authorList>
    </citation>
    <scope>NUCLEOTIDE SEQUENCE</scope>
    <source>
        <strain evidence="1">MA461A</strain>
    </source>
</reference>
<dbReference type="EMBL" id="CAJVQC010050046">
    <property type="protein sequence ID" value="CAG8788480.1"/>
    <property type="molecule type" value="Genomic_DNA"/>
</dbReference>
<proteinExistence type="predicted"/>
<evidence type="ECO:0000313" key="2">
    <source>
        <dbReference type="Proteomes" id="UP000789920"/>
    </source>
</evidence>
<accession>A0ACA9RE70</accession>
<dbReference type="Proteomes" id="UP000789920">
    <property type="component" value="Unassembled WGS sequence"/>
</dbReference>
<keyword evidence="2" id="KW-1185">Reference proteome</keyword>